<dbReference type="EMBL" id="HBFR01018195">
    <property type="protein sequence ID" value="CAD8886026.1"/>
    <property type="molecule type" value="Transcribed_RNA"/>
</dbReference>
<reference evidence="4" key="1">
    <citation type="submission" date="2021-01" db="EMBL/GenBank/DDBJ databases">
        <authorList>
            <person name="Corre E."/>
            <person name="Pelletier E."/>
            <person name="Niang G."/>
            <person name="Scheremetjew M."/>
            <person name="Finn R."/>
            <person name="Kale V."/>
            <person name="Holt S."/>
            <person name="Cochrane G."/>
            <person name="Meng A."/>
            <person name="Brown T."/>
            <person name="Cohen L."/>
        </authorList>
    </citation>
    <scope>NUCLEOTIDE SEQUENCE</scope>
    <source>
        <strain evidence="4">308</strain>
    </source>
</reference>
<dbReference type="Pfam" id="PF04111">
    <property type="entry name" value="APG6"/>
    <property type="match status" value="1"/>
</dbReference>
<dbReference type="GO" id="GO:0000423">
    <property type="term" value="P:mitophagy"/>
    <property type="evidence" value="ECO:0007669"/>
    <property type="project" value="TreeGrafter"/>
</dbReference>
<name>A0A7S1FRS4_9STRA</name>
<evidence type="ECO:0000259" key="3">
    <source>
        <dbReference type="Pfam" id="PF04111"/>
    </source>
</evidence>
<sequence>MTPTPASASSSSSCPASSSASSAASPSVSTLHLSPFSYPSSSASPSSSNTVLLSSSFFSHTSVENKSEDNDRKKGDDLCADADEEFQQKPHSYHSRRKHQNRKSLRNRCVRCSADLGLWPLSAALRRSGTVGAEEDFIVVREDDEDDDDDDDENDAGAYDKFTGSARRYHHAGRKMMALHDPMDEELRRIEFCMEFADDDRIHDACVASKDCLDRILSAIEQDTMRLESETEMYLKFVATEDKLTNEKKSDKNETEFSQKVEALQRKIDVETAALKKSYPNTTLPFEIPSSCSDTASHYTLTDLMIQCRSLAYEQESLQRSHARLLDTAEDLRRVRLVPLLLVIDLFDDDVRSWSLPPMINGVRLAHRADPKGHGDDVKVPLSWKEVNAGWCCAARIVTYMAEMVCYTHPTIKIIALGTGAIVIEMTRLSSSDTNEIPERIVHRFGMERTMDQKDDRAKSEEAICRALVIFVTYLAGLWEHIKTKCARRYDVAYDGTYGEVGSTGTIEQLPVDITSEGWVGKIDTCSLTLIQDKEWAEVVRGIALNLKWLADVVDDFVCINNTA</sequence>
<dbReference type="GO" id="GO:0034272">
    <property type="term" value="C:phosphatidylinositol 3-kinase complex, class III, type II"/>
    <property type="evidence" value="ECO:0007669"/>
    <property type="project" value="TreeGrafter"/>
</dbReference>
<organism evidence="4">
    <name type="scientific">Corethron hystrix</name>
    <dbReference type="NCBI Taxonomy" id="216773"/>
    <lineage>
        <taxon>Eukaryota</taxon>
        <taxon>Sar</taxon>
        <taxon>Stramenopiles</taxon>
        <taxon>Ochrophyta</taxon>
        <taxon>Bacillariophyta</taxon>
        <taxon>Coscinodiscophyceae</taxon>
        <taxon>Corethrophycidae</taxon>
        <taxon>Corethrales</taxon>
        <taxon>Corethraceae</taxon>
        <taxon>Corethron</taxon>
    </lineage>
</organism>
<dbReference type="GO" id="GO:0045324">
    <property type="term" value="P:late endosome to vacuole transport"/>
    <property type="evidence" value="ECO:0007669"/>
    <property type="project" value="TreeGrafter"/>
</dbReference>
<evidence type="ECO:0000256" key="2">
    <source>
        <dbReference type="SAM" id="MobiDB-lite"/>
    </source>
</evidence>
<accession>A0A7S1FRS4</accession>
<dbReference type="GO" id="GO:0034271">
    <property type="term" value="C:phosphatidylinositol 3-kinase complex, class III, type I"/>
    <property type="evidence" value="ECO:0007669"/>
    <property type="project" value="TreeGrafter"/>
</dbReference>
<dbReference type="InterPro" id="IPR038274">
    <property type="entry name" value="Atg6/Beclin_C_sf"/>
</dbReference>
<comment type="similarity">
    <text evidence="1">Belongs to the beclin family.</text>
</comment>
<dbReference type="InterPro" id="IPR007243">
    <property type="entry name" value="Atg6/Beclin"/>
</dbReference>
<dbReference type="InterPro" id="IPR040455">
    <property type="entry name" value="Atg6_BARA"/>
</dbReference>
<proteinExistence type="inferred from homology"/>
<dbReference type="GO" id="GO:0006995">
    <property type="term" value="P:cellular response to nitrogen starvation"/>
    <property type="evidence" value="ECO:0007669"/>
    <property type="project" value="TreeGrafter"/>
</dbReference>
<dbReference type="PANTHER" id="PTHR12768:SF4">
    <property type="entry name" value="BECLIN-1"/>
    <property type="match status" value="1"/>
</dbReference>
<dbReference type="PANTHER" id="PTHR12768">
    <property type="entry name" value="BECLIN 1"/>
    <property type="match status" value="1"/>
</dbReference>
<dbReference type="GO" id="GO:0030674">
    <property type="term" value="F:protein-macromolecule adaptor activity"/>
    <property type="evidence" value="ECO:0007669"/>
    <property type="project" value="TreeGrafter"/>
</dbReference>
<gene>
    <name evidence="4" type="ORF">CHYS00102_LOCUS13224</name>
</gene>
<dbReference type="GO" id="GO:0000045">
    <property type="term" value="P:autophagosome assembly"/>
    <property type="evidence" value="ECO:0007669"/>
    <property type="project" value="TreeGrafter"/>
</dbReference>
<dbReference type="Gene3D" id="1.10.418.40">
    <property type="entry name" value="Autophagy protein 6/Beclin 1"/>
    <property type="match status" value="1"/>
</dbReference>
<dbReference type="GO" id="GO:0043548">
    <property type="term" value="F:phosphatidylinositol 3-kinase binding"/>
    <property type="evidence" value="ECO:0007669"/>
    <property type="project" value="TreeGrafter"/>
</dbReference>
<evidence type="ECO:0000256" key="1">
    <source>
        <dbReference type="ARBA" id="ARBA00005965"/>
    </source>
</evidence>
<dbReference type="GO" id="GO:0000407">
    <property type="term" value="C:phagophore assembly site"/>
    <property type="evidence" value="ECO:0007669"/>
    <property type="project" value="TreeGrafter"/>
</dbReference>
<feature type="region of interest" description="Disordered" evidence="2">
    <location>
        <begin position="1"/>
        <end position="50"/>
    </location>
</feature>
<feature type="region of interest" description="Disordered" evidence="2">
    <location>
        <begin position="141"/>
        <end position="160"/>
    </location>
</feature>
<protein>
    <recommendedName>
        <fullName evidence="3">Atg6 BARA domain-containing protein</fullName>
    </recommendedName>
</protein>
<evidence type="ECO:0000313" key="4">
    <source>
        <dbReference type="EMBL" id="CAD8886026.1"/>
    </source>
</evidence>
<feature type="domain" description="Atg6 BARA" evidence="3">
    <location>
        <begin position="359"/>
        <end position="554"/>
    </location>
</feature>
<feature type="compositionally biased region" description="Acidic residues" evidence="2">
    <location>
        <begin position="141"/>
        <end position="155"/>
    </location>
</feature>
<dbReference type="AlphaFoldDB" id="A0A7S1FRS4"/>